<proteinExistence type="inferred from homology"/>
<comment type="caution">
    <text evidence="7">The sequence shown here is derived from an EMBL/GenBank/DDBJ whole genome shotgun (WGS) entry which is preliminary data.</text>
</comment>
<dbReference type="InterPro" id="IPR051598">
    <property type="entry name" value="TSUP/Inactive_protease-like"/>
</dbReference>
<dbReference type="PANTHER" id="PTHR43701">
    <property type="entry name" value="MEMBRANE TRANSPORTER PROTEIN MJ0441-RELATED"/>
    <property type="match status" value="1"/>
</dbReference>
<reference evidence="7 8" key="1">
    <citation type="submission" date="2016-02" db="EMBL/GenBank/DDBJ databases">
        <title>Paenibacillus sp. LPB0068, isolated from Crassostrea gigas.</title>
        <authorList>
            <person name="Shin S.-K."/>
            <person name="Yi H."/>
        </authorList>
    </citation>
    <scope>NUCLEOTIDE SEQUENCE [LARGE SCALE GENOMIC DNA]</scope>
    <source>
        <strain evidence="7 8">LPB0068</strain>
    </source>
</reference>
<evidence type="ECO:0000256" key="3">
    <source>
        <dbReference type="ARBA" id="ARBA00022692"/>
    </source>
</evidence>
<feature type="transmembrane region" description="Helical" evidence="6">
    <location>
        <begin position="7"/>
        <end position="32"/>
    </location>
</feature>
<feature type="transmembrane region" description="Helical" evidence="6">
    <location>
        <begin position="244"/>
        <end position="262"/>
    </location>
</feature>
<keyword evidence="3 6" id="KW-0812">Transmembrane</keyword>
<dbReference type="Pfam" id="PF01925">
    <property type="entry name" value="TauE"/>
    <property type="match status" value="1"/>
</dbReference>
<comment type="subcellular location">
    <subcellularLocation>
        <location evidence="6">Cell membrane</location>
        <topology evidence="6">Multi-pass membrane protein</topology>
    </subcellularLocation>
    <subcellularLocation>
        <location evidence="1">Membrane</location>
        <topology evidence="1">Multi-pass membrane protein</topology>
    </subcellularLocation>
</comment>
<keyword evidence="8" id="KW-1185">Reference proteome</keyword>
<gene>
    <name evidence="7" type="ORF">PNBC_16395</name>
</gene>
<dbReference type="KEGG" id="pcx:LPB68_09950"/>
<feature type="transmembrane region" description="Helical" evidence="6">
    <location>
        <begin position="214"/>
        <end position="232"/>
    </location>
</feature>
<evidence type="ECO:0000256" key="1">
    <source>
        <dbReference type="ARBA" id="ARBA00004141"/>
    </source>
</evidence>
<sequence length="266" mass="28036">MDIILLMLMIIIGFVGSFFSGLLGIGGAIINYPLLLFVPSIFALANFSAQEASWISMFQVFFASLAGILAYKHKSKKSNKASLIHKGLVLNMGISILIGSLIGGYLSGFLVGDSINVIYGVIAIVAIVLMVIPNKGKYQDDSEEISYNRGVAIVAAFLTGIVSGIVGAGGAFILIPIMLTIMKIPTRTTIASSLAIVFISAIGGVIGKLSGGPMVLMPTLFAVFGSLLGAPLGSRISAKMNVKYLRYALVVLISLTAIKIWMSIIL</sequence>
<feature type="transmembrane region" description="Helical" evidence="6">
    <location>
        <begin position="153"/>
        <end position="178"/>
    </location>
</feature>
<evidence type="ECO:0000313" key="7">
    <source>
        <dbReference type="EMBL" id="OAB72473.1"/>
    </source>
</evidence>
<evidence type="ECO:0000256" key="6">
    <source>
        <dbReference type="RuleBase" id="RU363041"/>
    </source>
</evidence>
<dbReference type="Proteomes" id="UP000077134">
    <property type="component" value="Unassembled WGS sequence"/>
</dbReference>
<accession>A0A162KQY7</accession>
<dbReference type="RefSeq" id="WP_068660016.1">
    <property type="nucleotide sequence ID" value="NZ_CP017770.1"/>
</dbReference>
<dbReference type="EMBL" id="LSFN01000035">
    <property type="protein sequence ID" value="OAB72473.1"/>
    <property type="molecule type" value="Genomic_DNA"/>
</dbReference>
<dbReference type="STRING" id="1763538.LPB68_09950"/>
<keyword evidence="6" id="KW-1003">Cell membrane</keyword>
<organism evidence="7 8">
    <name type="scientific">Paenibacillus crassostreae</name>
    <dbReference type="NCBI Taxonomy" id="1763538"/>
    <lineage>
        <taxon>Bacteria</taxon>
        <taxon>Bacillati</taxon>
        <taxon>Bacillota</taxon>
        <taxon>Bacilli</taxon>
        <taxon>Bacillales</taxon>
        <taxon>Paenibacillaceae</taxon>
        <taxon>Paenibacillus</taxon>
    </lineage>
</organism>
<evidence type="ECO:0000256" key="4">
    <source>
        <dbReference type="ARBA" id="ARBA00022989"/>
    </source>
</evidence>
<evidence type="ECO:0000256" key="2">
    <source>
        <dbReference type="ARBA" id="ARBA00009142"/>
    </source>
</evidence>
<feature type="transmembrane region" description="Helical" evidence="6">
    <location>
        <begin position="52"/>
        <end position="71"/>
    </location>
</feature>
<feature type="transmembrane region" description="Helical" evidence="6">
    <location>
        <begin position="114"/>
        <end position="132"/>
    </location>
</feature>
<keyword evidence="4 6" id="KW-1133">Transmembrane helix</keyword>
<protein>
    <recommendedName>
        <fullName evidence="6">Probable membrane transporter protein</fullName>
    </recommendedName>
</protein>
<comment type="similarity">
    <text evidence="2 6">Belongs to the 4-toluene sulfonate uptake permease (TSUP) (TC 2.A.102) family.</text>
</comment>
<name>A0A162KQY7_9BACL</name>
<evidence type="ECO:0000256" key="5">
    <source>
        <dbReference type="ARBA" id="ARBA00023136"/>
    </source>
</evidence>
<dbReference type="InterPro" id="IPR002781">
    <property type="entry name" value="TM_pro_TauE-like"/>
</dbReference>
<dbReference type="PANTHER" id="PTHR43701:SF13">
    <property type="entry name" value="MEMBRANE TRANSPORTER PROTEIN YRKJ-RELATED"/>
    <property type="match status" value="1"/>
</dbReference>
<keyword evidence="5 6" id="KW-0472">Membrane</keyword>
<feature type="transmembrane region" description="Helical" evidence="6">
    <location>
        <begin position="83"/>
        <end position="108"/>
    </location>
</feature>
<dbReference type="GO" id="GO:0005886">
    <property type="term" value="C:plasma membrane"/>
    <property type="evidence" value="ECO:0007669"/>
    <property type="project" value="UniProtKB-SubCell"/>
</dbReference>
<feature type="transmembrane region" description="Helical" evidence="6">
    <location>
        <begin position="190"/>
        <end position="207"/>
    </location>
</feature>
<dbReference type="OrthoDB" id="9792581at2"/>
<evidence type="ECO:0000313" key="8">
    <source>
        <dbReference type="Proteomes" id="UP000077134"/>
    </source>
</evidence>
<dbReference type="AlphaFoldDB" id="A0A162KQY7"/>